<evidence type="ECO:0000259" key="8">
    <source>
        <dbReference type="PROSITE" id="PS50928"/>
    </source>
</evidence>
<evidence type="ECO:0000256" key="5">
    <source>
        <dbReference type="ARBA" id="ARBA00023136"/>
    </source>
</evidence>
<feature type="transmembrane region" description="Helical" evidence="6">
    <location>
        <begin position="93"/>
        <end position="114"/>
    </location>
</feature>
<feature type="region of interest" description="Disordered" evidence="7">
    <location>
        <begin position="1"/>
        <end position="35"/>
    </location>
</feature>
<evidence type="ECO:0000256" key="4">
    <source>
        <dbReference type="ARBA" id="ARBA00022989"/>
    </source>
</evidence>
<dbReference type="KEGG" id="cpsk:Q0N40_05365"/>
<dbReference type="PROSITE" id="PS50928">
    <property type="entry name" value="ABC_TM1"/>
    <property type="match status" value="1"/>
</dbReference>
<proteinExistence type="inferred from homology"/>
<evidence type="ECO:0000256" key="6">
    <source>
        <dbReference type="RuleBase" id="RU363032"/>
    </source>
</evidence>
<dbReference type="GO" id="GO:0005886">
    <property type="term" value="C:plasma membrane"/>
    <property type="evidence" value="ECO:0007669"/>
    <property type="project" value="UniProtKB-SubCell"/>
</dbReference>
<dbReference type="Proteomes" id="UP001174314">
    <property type="component" value="Chromosome"/>
</dbReference>
<keyword evidence="10" id="KW-1185">Reference proteome</keyword>
<dbReference type="InterPro" id="IPR035906">
    <property type="entry name" value="MetI-like_sf"/>
</dbReference>
<evidence type="ECO:0000313" key="10">
    <source>
        <dbReference type="Proteomes" id="UP001174314"/>
    </source>
</evidence>
<keyword evidence="5 6" id="KW-0472">Membrane</keyword>
<comment type="subcellular location">
    <subcellularLocation>
        <location evidence="6">Cell membrane</location>
        <topology evidence="6">Multi-pass membrane protein</topology>
    </subcellularLocation>
    <subcellularLocation>
        <location evidence="1">Membrane</location>
        <topology evidence="1">Multi-pass membrane protein</topology>
    </subcellularLocation>
</comment>
<protein>
    <submittedName>
        <fullName evidence="9">ABC transporter permease</fullName>
    </submittedName>
</protein>
<evidence type="ECO:0000256" key="7">
    <source>
        <dbReference type="SAM" id="MobiDB-lite"/>
    </source>
</evidence>
<feature type="compositionally biased region" description="Polar residues" evidence="7">
    <location>
        <begin position="1"/>
        <end position="21"/>
    </location>
</feature>
<keyword evidence="4 6" id="KW-1133">Transmembrane helix</keyword>
<reference evidence="9 10" key="1">
    <citation type="submission" date="2023-10" db="EMBL/GenBank/DDBJ databases">
        <title>complete genome sequence of Corynebacterium pseudokroppenstedtii P15-C1.</title>
        <authorList>
            <person name="Bruggemann H."/>
            <person name="Poehlein A."/>
        </authorList>
    </citation>
    <scope>NUCLEOTIDE SEQUENCE [LARGE SCALE GENOMIC DNA]</scope>
    <source>
        <strain evidence="9 10">P15_C1</strain>
    </source>
</reference>
<name>A0AAU0PXI4_9CORY</name>
<dbReference type="EMBL" id="CP137757">
    <property type="protein sequence ID" value="WPF24019.1"/>
    <property type="molecule type" value="Genomic_DNA"/>
</dbReference>
<evidence type="ECO:0000256" key="3">
    <source>
        <dbReference type="ARBA" id="ARBA00022692"/>
    </source>
</evidence>
<dbReference type="Gene3D" id="1.10.3720.10">
    <property type="entry name" value="MetI-like"/>
    <property type="match status" value="1"/>
</dbReference>
<comment type="similarity">
    <text evidence="6">Belongs to the binding-protein-dependent transport system permease family.</text>
</comment>
<dbReference type="InterPro" id="IPR000515">
    <property type="entry name" value="MetI-like"/>
</dbReference>
<feature type="domain" description="ABC transmembrane type-1" evidence="8">
    <location>
        <begin position="89"/>
        <end position="270"/>
    </location>
</feature>
<organism evidence="9 10">
    <name type="scientific">Corynebacterium pseudokroppenstedtii</name>
    <dbReference type="NCBI Taxonomy" id="2804917"/>
    <lineage>
        <taxon>Bacteria</taxon>
        <taxon>Bacillati</taxon>
        <taxon>Actinomycetota</taxon>
        <taxon>Actinomycetes</taxon>
        <taxon>Mycobacteriales</taxon>
        <taxon>Corynebacteriaceae</taxon>
        <taxon>Corynebacterium</taxon>
    </lineage>
</organism>
<keyword evidence="2 6" id="KW-0813">Transport</keyword>
<gene>
    <name evidence="9" type="ORF">Q0N40_05365</name>
</gene>
<feature type="transmembrane region" description="Helical" evidence="6">
    <location>
        <begin position="155"/>
        <end position="176"/>
    </location>
</feature>
<feature type="transmembrane region" description="Helical" evidence="6">
    <location>
        <begin position="251"/>
        <end position="270"/>
    </location>
</feature>
<feature type="transmembrane region" description="Helical" evidence="6">
    <location>
        <begin position="220"/>
        <end position="239"/>
    </location>
</feature>
<keyword evidence="3 6" id="KW-0812">Transmembrane</keyword>
<dbReference type="InterPro" id="IPR051204">
    <property type="entry name" value="ABC_transp_perm/SBD"/>
</dbReference>
<accession>A0AAU0PXI4</accession>
<sequence>MSKVTDQQDLSTARSLQPEQSHNTHRAPRRGLSSKMRNLQMTKEDKLLVFGTPILILVVFGAWFIWRTTTTLTDVEMRQLAWSVVGRRTLEHLRIVVISAIIVLAVGLPLGIVLTRQRMKFLVPIVTGIGNAGQSAPVIGVIVLLAMWLGFGTPVAILSLSLYAFLPVLANTIAGLQGVDKDLIESARGMGMTPWQILWRIEIPLASSVILNGVRTALVLLVGVGAFATFIDAGGLGALIQSGIVLFRYRVLVSGAILVALLALFVDWIGRIVEIAVTPKGIS</sequence>
<dbReference type="GO" id="GO:0031460">
    <property type="term" value="P:glycine betaine transport"/>
    <property type="evidence" value="ECO:0007669"/>
    <property type="project" value="TreeGrafter"/>
</dbReference>
<feature type="transmembrane region" description="Helical" evidence="6">
    <location>
        <begin position="47"/>
        <end position="66"/>
    </location>
</feature>
<evidence type="ECO:0000313" key="9">
    <source>
        <dbReference type="EMBL" id="WPF24019.1"/>
    </source>
</evidence>
<feature type="transmembrane region" description="Helical" evidence="6">
    <location>
        <begin position="121"/>
        <end position="149"/>
    </location>
</feature>
<dbReference type="SUPFAM" id="SSF161098">
    <property type="entry name" value="MetI-like"/>
    <property type="match status" value="1"/>
</dbReference>
<dbReference type="PANTHER" id="PTHR30177">
    <property type="entry name" value="GLYCINE BETAINE/L-PROLINE TRANSPORT SYSTEM PERMEASE PROTEIN PROW"/>
    <property type="match status" value="1"/>
</dbReference>
<dbReference type="RefSeq" id="WP_204088523.1">
    <property type="nucleotide sequence ID" value="NZ_CP137757.1"/>
</dbReference>
<evidence type="ECO:0000256" key="1">
    <source>
        <dbReference type="ARBA" id="ARBA00004141"/>
    </source>
</evidence>
<dbReference type="AlphaFoldDB" id="A0AAU0PXI4"/>
<dbReference type="PANTHER" id="PTHR30177:SF4">
    <property type="entry name" value="OSMOPROTECTANT IMPORT PERMEASE PROTEIN OSMW"/>
    <property type="match status" value="1"/>
</dbReference>
<evidence type="ECO:0000256" key="2">
    <source>
        <dbReference type="ARBA" id="ARBA00022448"/>
    </source>
</evidence>
<dbReference type="CDD" id="cd06261">
    <property type="entry name" value="TM_PBP2"/>
    <property type="match status" value="1"/>
</dbReference>
<dbReference type="Pfam" id="PF00528">
    <property type="entry name" value="BPD_transp_1"/>
    <property type="match status" value="1"/>
</dbReference>
<dbReference type="GO" id="GO:0055085">
    <property type="term" value="P:transmembrane transport"/>
    <property type="evidence" value="ECO:0007669"/>
    <property type="project" value="InterPro"/>
</dbReference>